<evidence type="ECO:0000313" key="17">
    <source>
        <dbReference type="EMBL" id="ANJ66620.1"/>
    </source>
</evidence>
<proteinExistence type="inferred from homology"/>
<dbReference type="Pfam" id="PF00448">
    <property type="entry name" value="SRP54"/>
    <property type="match status" value="1"/>
</dbReference>
<evidence type="ECO:0000313" key="18">
    <source>
        <dbReference type="Proteomes" id="UP000078596"/>
    </source>
</evidence>
<name>A0A191ZFI3_9GAMM</name>
<keyword evidence="10" id="KW-0472">Membrane</keyword>
<evidence type="ECO:0000256" key="14">
    <source>
        <dbReference type="SAM" id="MobiDB-lite"/>
    </source>
</evidence>
<evidence type="ECO:0000256" key="1">
    <source>
        <dbReference type="ARBA" id="ARBA00004413"/>
    </source>
</evidence>
<evidence type="ECO:0000256" key="8">
    <source>
        <dbReference type="ARBA" id="ARBA00022927"/>
    </source>
</evidence>
<dbReference type="GO" id="GO:0006614">
    <property type="term" value="P:SRP-dependent cotranslational protein targeting to membrane"/>
    <property type="evidence" value="ECO:0007669"/>
    <property type="project" value="UniProtKB-UniRule"/>
</dbReference>
<comment type="function">
    <text evidence="12">Necessary for flagellar biosynthesis. May be involved in translocation of the flagellum.</text>
</comment>
<dbReference type="PANTHER" id="PTHR43134">
    <property type="entry name" value="SIGNAL RECOGNITION PARTICLE RECEPTOR SUBUNIT ALPHA"/>
    <property type="match status" value="1"/>
</dbReference>
<sequence>MKIKRIIASDMREAMSQVRQLFGDEAVILSNRACPEGVELVAAIDFDEQAVRLTAGRQSPHRVAGLSDSKHQEPGRTPADAPASVPKTALDETGGAGHSPFQTTAEMLAAREQAAREHLTHEQRAAASIPANASTMSGVAENTENRSHQISGLAQEVPGLAQGHRSAFAEALAELNAEPVQQRRPIKPEAKPRVAVPRASTTQSWMDRSIDGDALGELHQEIGQLRELFERQLSVMEWHRYSAAHPLELETRERLHSLGLPQKLARAFAESAVRSEPDRPLTAALRAIGEQISIPNSDLVQSGGIYAFVGPTGVGKTTTLAKLAAQAVLAHGRDSIALITTDRFRIGAQEQLRNYARILNIPLHVARDEQHLAELLPAVADRHLVLIDTAGMSPRDFQMMDLLKKMPAIDRRLKLLLVLSAQAQYSAMQDAITRFKAVPLAGMILTKLDETLSLGSALAALVQSGLPLCCTGTGQRVPEDLWYPTGADLITQAIELGQNEAEDEEPEFAPVRQMRA</sequence>
<dbReference type="InterPro" id="IPR027417">
    <property type="entry name" value="P-loop_NTPase"/>
</dbReference>
<evidence type="ECO:0000256" key="11">
    <source>
        <dbReference type="ARBA" id="ARBA00023225"/>
    </source>
</evidence>
<dbReference type="GO" id="GO:0005047">
    <property type="term" value="F:signal recognition particle binding"/>
    <property type="evidence" value="ECO:0007669"/>
    <property type="project" value="TreeGrafter"/>
</dbReference>
<keyword evidence="17" id="KW-0969">Cilium</keyword>
<dbReference type="GO" id="GO:0015031">
    <property type="term" value="P:protein transport"/>
    <property type="evidence" value="ECO:0007669"/>
    <property type="project" value="UniProtKB-KW"/>
</dbReference>
<accession>A0A191ZFI3</accession>
<evidence type="ECO:0000259" key="16">
    <source>
        <dbReference type="SMART" id="SM00962"/>
    </source>
</evidence>
<dbReference type="GO" id="GO:0005886">
    <property type="term" value="C:plasma membrane"/>
    <property type="evidence" value="ECO:0007669"/>
    <property type="project" value="UniProtKB-SubCell"/>
</dbReference>
<dbReference type="CDD" id="cd17873">
    <property type="entry name" value="FlhF"/>
    <property type="match status" value="1"/>
</dbReference>
<dbReference type="AlphaFoldDB" id="A0A191ZFI3"/>
<evidence type="ECO:0000256" key="7">
    <source>
        <dbReference type="ARBA" id="ARBA00022795"/>
    </source>
</evidence>
<feature type="compositionally biased region" description="Polar residues" evidence="14">
    <location>
        <begin position="131"/>
        <end position="148"/>
    </location>
</feature>
<keyword evidence="8" id="KW-0653">Protein transport</keyword>
<protein>
    <recommendedName>
        <fullName evidence="3 13">Flagellar biosynthesis protein FlhF</fullName>
    </recommendedName>
</protein>
<feature type="compositionally biased region" description="Basic and acidic residues" evidence="14">
    <location>
        <begin position="113"/>
        <end position="124"/>
    </location>
</feature>
<dbReference type="GO" id="GO:0044781">
    <property type="term" value="P:bacterial-type flagellum organization"/>
    <property type="evidence" value="ECO:0007669"/>
    <property type="project" value="UniProtKB-UniRule"/>
</dbReference>
<dbReference type="OrthoDB" id="9778554at2"/>
<keyword evidence="17" id="KW-0966">Cell projection</keyword>
<keyword evidence="6" id="KW-0547">Nucleotide-binding</keyword>
<evidence type="ECO:0000256" key="13">
    <source>
        <dbReference type="NCBIfam" id="TIGR03499"/>
    </source>
</evidence>
<gene>
    <name evidence="17" type="ORF">A9404_03815</name>
</gene>
<evidence type="ECO:0000256" key="5">
    <source>
        <dbReference type="ARBA" id="ARBA00022475"/>
    </source>
</evidence>
<comment type="subcellular location">
    <subcellularLocation>
        <location evidence="1">Cell membrane</location>
        <topology evidence="1">Peripheral membrane protein</topology>
        <orientation evidence="1">Cytoplasmic side</orientation>
    </subcellularLocation>
</comment>
<feature type="region of interest" description="Disordered" evidence="14">
    <location>
        <begin position="112"/>
        <end position="148"/>
    </location>
</feature>
<feature type="region of interest" description="Disordered" evidence="14">
    <location>
        <begin position="56"/>
        <end position="100"/>
    </location>
</feature>
<dbReference type="KEGG" id="haz:A9404_03815"/>
<feature type="domain" description="SRP54-type proteins GTP-binding" evidence="16">
    <location>
        <begin position="303"/>
        <end position="495"/>
    </location>
</feature>
<dbReference type="InterPro" id="IPR047040">
    <property type="entry name" value="FlhF__GTPase_dom"/>
</dbReference>
<organism evidence="17 18">
    <name type="scientific">Halothiobacillus diazotrophicus</name>
    <dbReference type="NCBI Taxonomy" id="1860122"/>
    <lineage>
        <taxon>Bacteria</taxon>
        <taxon>Pseudomonadati</taxon>
        <taxon>Pseudomonadota</taxon>
        <taxon>Gammaproteobacteria</taxon>
        <taxon>Chromatiales</taxon>
        <taxon>Halothiobacillaceae</taxon>
        <taxon>Halothiobacillus</taxon>
    </lineage>
</organism>
<reference evidence="17 18" key="1">
    <citation type="submission" date="2016-06" db="EMBL/GenBank/DDBJ databases">
        <title>Insight into the functional genes involving in sulfur oxidation in Pearl River water.</title>
        <authorList>
            <person name="Luo J."/>
            <person name="Tan X."/>
            <person name="Lin W."/>
        </authorList>
    </citation>
    <scope>NUCLEOTIDE SEQUENCE [LARGE SCALE GENOMIC DNA]</scope>
    <source>
        <strain evidence="17 18">LS2</strain>
    </source>
</reference>
<dbReference type="InterPro" id="IPR020006">
    <property type="entry name" value="FlhF"/>
</dbReference>
<evidence type="ECO:0000256" key="9">
    <source>
        <dbReference type="ARBA" id="ARBA00023134"/>
    </source>
</evidence>
<evidence type="ECO:0000256" key="2">
    <source>
        <dbReference type="ARBA" id="ARBA00008531"/>
    </source>
</evidence>
<keyword evidence="7" id="KW-1005">Bacterial flagellum biogenesis</keyword>
<dbReference type="GO" id="GO:0005525">
    <property type="term" value="F:GTP binding"/>
    <property type="evidence" value="ECO:0007669"/>
    <property type="project" value="UniProtKB-UniRule"/>
</dbReference>
<keyword evidence="11" id="KW-1006">Bacterial flagellum protein export</keyword>
<dbReference type="EMBL" id="CP016027">
    <property type="protein sequence ID" value="ANJ66620.1"/>
    <property type="molecule type" value="Genomic_DNA"/>
</dbReference>
<dbReference type="SMART" id="SM00962">
    <property type="entry name" value="SRP54"/>
    <property type="match status" value="1"/>
</dbReference>
<evidence type="ECO:0000256" key="3">
    <source>
        <dbReference type="ARBA" id="ARBA00014919"/>
    </source>
</evidence>
<dbReference type="InterPro" id="IPR003593">
    <property type="entry name" value="AAA+_ATPase"/>
</dbReference>
<evidence type="ECO:0000256" key="6">
    <source>
        <dbReference type="ARBA" id="ARBA00022741"/>
    </source>
</evidence>
<dbReference type="GO" id="GO:0003924">
    <property type="term" value="F:GTPase activity"/>
    <property type="evidence" value="ECO:0007669"/>
    <property type="project" value="UniProtKB-UniRule"/>
</dbReference>
<evidence type="ECO:0000256" key="12">
    <source>
        <dbReference type="ARBA" id="ARBA00025337"/>
    </source>
</evidence>
<evidence type="ECO:0000256" key="4">
    <source>
        <dbReference type="ARBA" id="ARBA00022448"/>
    </source>
</evidence>
<evidence type="ECO:0000256" key="10">
    <source>
        <dbReference type="ARBA" id="ARBA00023136"/>
    </source>
</evidence>
<keyword evidence="5" id="KW-1003">Cell membrane</keyword>
<dbReference type="STRING" id="1860122.A9404_03815"/>
<dbReference type="FunFam" id="3.40.50.300:FF:000695">
    <property type="entry name" value="Flagellar biosynthesis regulator FlhF"/>
    <property type="match status" value="1"/>
</dbReference>
<comment type="similarity">
    <text evidence="2">Belongs to the GTP-binding SRP family.</text>
</comment>
<dbReference type="PANTHER" id="PTHR43134:SF3">
    <property type="entry name" value="FLAGELLAR BIOSYNTHESIS PROTEIN FLHF"/>
    <property type="match status" value="1"/>
</dbReference>
<dbReference type="SUPFAM" id="SSF52540">
    <property type="entry name" value="P-loop containing nucleoside triphosphate hydrolases"/>
    <property type="match status" value="1"/>
</dbReference>
<evidence type="ECO:0000259" key="15">
    <source>
        <dbReference type="SMART" id="SM00382"/>
    </source>
</evidence>
<dbReference type="RefSeq" id="WP_066098824.1">
    <property type="nucleotide sequence ID" value="NZ_CP016027.1"/>
</dbReference>
<feature type="domain" description="AAA+ ATPase" evidence="15">
    <location>
        <begin position="302"/>
        <end position="439"/>
    </location>
</feature>
<keyword evidence="4" id="KW-0813">Transport</keyword>
<keyword evidence="18" id="KW-1185">Reference proteome</keyword>
<keyword evidence="17" id="KW-0282">Flagellum</keyword>
<dbReference type="Gene3D" id="3.40.50.300">
    <property type="entry name" value="P-loop containing nucleotide triphosphate hydrolases"/>
    <property type="match status" value="1"/>
</dbReference>
<dbReference type="SMART" id="SM00382">
    <property type="entry name" value="AAA"/>
    <property type="match status" value="1"/>
</dbReference>
<dbReference type="NCBIfam" id="TIGR03499">
    <property type="entry name" value="FlhF"/>
    <property type="match status" value="1"/>
</dbReference>
<keyword evidence="9" id="KW-0342">GTP-binding</keyword>
<dbReference type="InterPro" id="IPR000897">
    <property type="entry name" value="SRP54_GTPase_dom"/>
</dbReference>
<dbReference type="Proteomes" id="UP000078596">
    <property type="component" value="Chromosome"/>
</dbReference>